<feature type="region of interest" description="Disordered" evidence="1">
    <location>
        <begin position="522"/>
        <end position="576"/>
    </location>
</feature>
<feature type="compositionally biased region" description="Polar residues" evidence="1">
    <location>
        <begin position="524"/>
        <end position="536"/>
    </location>
</feature>
<gene>
    <name evidence="2" type="ORF">E8E12_000389</name>
</gene>
<keyword evidence="3" id="KW-1185">Reference proteome</keyword>
<feature type="region of interest" description="Disordered" evidence="1">
    <location>
        <begin position="125"/>
        <end position="219"/>
    </location>
</feature>
<feature type="compositionally biased region" description="Polar residues" evidence="1">
    <location>
        <begin position="199"/>
        <end position="209"/>
    </location>
</feature>
<sequence length="589" mass="65273">MSPSHLPWISALEDAAEQFDGGPRSFPLASESSFAHRLAYDPPNEDYQKLFWQQATVSSTHRDALFCAHSAGWLFPDETSVCKPVFVAHSVLSAIWLLRETLAEGALPADTWARLVSAAQDLANSASDTFQKEPPSAQRPRDSPPRSTKRAAASSSAPLSKRLRLVTQSPSPTTPQPSKPSQSDGLEEPEEPVREQVNQEEPAQITTITNKNRRAERERAKKLELIRAQKKQDLGLVPPPESASRREHGAYASIARQDEPFISWILKQLVDDDDNLYSSTVAPYLTASSMLDKARSIGNTTSQASAAAFLRSWRAQGSPFAQEPAEARPPASSRSRWQLSQRSGPSNVPQSALASAWSLCDRYEQELDIIHIKYRWAMAFLGKAYTEKIDQIRTQDAARLNNKGNNRYGKGKVSSEAMDALLLSVTTASEPQQRQRFKRRLHQALRWYEAAKQLGWGMLCLMPHDIISNSWVENDLRIRFWHIWLELVVKVNPVAHKASMALDAWLGSEGISGGSISEKATLSIEANTPTSATQVTEMEDSEMEDSDDGGDGGDEDDVEPAPARKTAKSPAPIRPMRQLTLLELCKPQS</sequence>
<dbReference type="OrthoDB" id="3668852at2759"/>
<evidence type="ECO:0000256" key="1">
    <source>
        <dbReference type="SAM" id="MobiDB-lite"/>
    </source>
</evidence>
<feature type="compositionally biased region" description="Acidic residues" evidence="1">
    <location>
        <begin position="537"/>
        <end position="559"/>
    </location>
</feature>
<proteinExistence type="predicted"/>
<organism evidence="2 3">
    <name type="scientific">Didymella heteroderae</name>
    <dbReference type="NCBI Taxonomy" id="1769908"/>
    <lineage>
        <taxon>Eukaryota</taxon>
        <taxon>Fungi</taxon>
        <taxon>Dikarya</taxon>
        <taxon>Ascomycota</taxon>
        <taxon>Pezizomycotina</taxon>
        <taxon>Dothideomycetes</taxon>
        <taxon>Pleosporomycetidae</taxon>
        <taxon>Pleosporales</taxon>
        <taxon>Pleosporineae</taxon>
        <taxon>Didymellaceae</taxon>
        <taxon>Didymella</taxon>
    </lineage>
</organism>
<reference evidence="2" key="1">
    <citation type="submission" date="2019-04" db="EMBL/GenBank/DDBJ databases">
        <title>Sequencing of skin fungus with MAO and IRED activity.</title>
        <authorList>
            <person name="Marsaioli A.J."/>
            <person name="Bonatto J.M.C."/>
            <person name="Reis Junior O."/>
        </authorList>
    </citation>
    <scope>NUCLEOTIDE SEQUENCE</scope>
    <source>
        <strain evidence="2">28M1</strain>
    </source>
</reference>
<accession>A0A9P4WFA3</accession>
<feature type="compositionally biased region" description="Low complexity" evidence="1">
    <location>
        <begin position="332"/>
        <end position="343"/>
    </location>
</feature>
<comment type="caution">
    <text evidence="2">The sequence shown here is derived from an EMBL/GenBank/DDBJ whole genome shotgun (WGS) entry which is preliminary data.</text>
</comment>
<dbReference type="EMBL" id="SWKV01000360">
    <property type="protein sequence ID" value="KAF3027588.1"/>
    <property type="molecule type" value="Genomic_DNA"/>
</dbReference>
<evidence type="ECO:0000313" key="2">
    <source>
        <dbReference type="EMBL" id="KAF3027588.1"/>
    </source>
</evidence>
<protein>
    <submittedName>
        <fullName evidence="2">Uncharacterized protein</fullName>
    </submittedName>
</protein>
<feature type="region of interest" description="Disordered" evidence="1">
    <location>
        <begin position="319"/>
        <end position="349"/>
    </location>
</feature>
<dbReference type="AlphaFoldDB" id="A0A9P4WFA3"/>
<evidence type="ECO:0000313" key="3">
    <source>
        <dbReference type="Proteomes" id="UP000758155"/>
    </source>
</evidence>
<name>A0A9P4WFA3_9PLEO</name>
<dbReference type="Proteomes" id="UP000758155">
    <property type="component" value="Unassembled WGS sequence"/>
</dbReference>